<dbReference type="EMBL" id="QXGD01000244">
    <property type="protein sequence ID" value="KAE9246237.1"/>
    <property type="molecule type" value="Genomic_DNA"/>
</dbReference>
<dbReference type="InterPro" id="IPR013122">
    <property type="entry name" value="PKD1_2_channel"/>
</dbReference>
<feature type="transmembrane region" description="Helical" evidence="8">
    <location>
        <begin position="482"/>
        <end position="500"/>
    </location>
</feature>
<feature type="region of interest" description="Disordered" evidence="7">
    <location>
        <begin position="1"/>
        <end position="75"/>
    </location>
</feature>
<evidence type="ECO:0000313" key="15">
    <source>
        <dbReference type="EMBL" id="KAE9246237.1"/>
    </source>
</evidence>
<gene>
    <name evidence="16" type="ORF">PF001_g5308</name>
    <name evidence="15" type="ORF">PF002_g6832</name>
    <name evidence="14" type="ORF">PF006_g5300</name>
    <name evidence="11" type="ORF">PF009_g6684</name>
    <name evidence="13" type="ORF">PF010_g5238</name>
    <name evidence="12" type="ORF">PF011_g5020</name>
</gene>
<dbReference type="PANTHER" id="PTHR10877:SF183">
    <property type="entry name" value="AT14535P-RELATED"/>
    <property type="match status" value="1"/>
</dbReference>
<evidence type="ECO:0000313" key="22">
    <source>
        <dbReference type="Proteomes" id="UP000488956"/>
    </source>
</evidence>
<dbReference type="Proteomes" id="UP000460718">
    <property type="component" value="Unassembled WGS sequence"/>
</dbReference>
<comment type="similarity">
    <text evidence="2">Belongs to the polycystin family.</text>
</comment>
<comment type="subcellular location">
    <subcellularLocation>
        <location evidence="1">Membrane</location>
        <topology evidence="1">Multi-pass membrane protein</topology>
    </subcellularLocation>
</comment>
<dbReference type="Proteomes" id="UP000429523">
    <property type="component" value="Unassembled WGS sequence"/>
</dbReference>
<evidence type="ECO:0000313" key="18">
    <source>
        <dbReference type="Proteomes" id="UP000437068"/>
    </source>
</evidence>
<dbReference type="Pfam" id="PF20519">
    <property type="entry name" value="Polycystin_dom"/>
    <property type="match status" value="1"/>
</dbReference>
<organism evidence="15 19">
    <name type="scientific">Phytophthora fragariae</name>
    <dbReference type="NCBI Taxonomy" id="53985"/>
    <lineage>
        <taxon>Eukaryota</taxon>
        <taxon>Sar</taxon>
        <taxon>Stramenopiles</taxon>
        <taxon>Oomycota</taxon>
        <taxon>Peronosporomycetes</taxon>
        <taxon>Peronosporales</taxon>
        <taxon>Peronosporaceae</taxon>
        <taxon>Phytophthora</taxon>
    </lineage>
</organism>
<accession>A0A6A3ZY91</accession>
<dbReference type="GO" id="GO:0016020">
    <property type="term" value="C:membrane"/>
    <property type="evidence" value="ECO:0007669"/>
    <property type="project" value="UniProtKB-SubCell"/>
</dbReference>
<keyword evidence="4 8" id="KW-1133">Transmembrane helix</keyword>
<dbReference type="EMBL" id="QXFX01000191">
    <property type="protein sequence ID" value="KAE9126504.1"/>
    <property type="molecule type" value="Genomic_DNA"/>
</dbReference>
<feature type="transmembrane region" description="Helical" evidence="8">
    <location>
        <begin position="142"/>
        <end position="163"/>
    </location>
</feature>
<feature type="transmembrane region" description="Helical" evidence="8">
    <location>
        <begin position="565"/>
        <end position="589"/>
    </location>
</feature>
<dbReference type="InterPro" id="IPR046791">
    <property type="entry name" value="Polycystin_dom"/>
</dbReference>
<feature type="domain" description="Polycystin cation channel PKD1/PKD2" evidence="9">
    <location>
        <begin position="509"/>
        <end position="674"/>
    </location>
</feature>
<feature type="coiled-coil region" evidence="6">
    <location>
        <begin position="819"/>
        <end position="846"/>
    </location>
</feature>
<feature type="transmembrane region" description="Helical" evidence="8">
    <location>
        <begin position="414"/>
        <end position="433"/>
    </location>
</feature>
<evidence type="ECO:0000313" key="11">
    <source>
        <dbReference type="EMBL" id="KAE8943604.1"/>
    </source>
</evidence>
<dbReference type="EMBL" id="QXGE01000195">
    <property type="protein sequence ID" value="KAE9320617.1"/>
    <property type="molecule type" value="Genomic_DNA"/>
</dbReference>
<evidence type="ECO:0000313" key="16">
    <source>
        <dbReference type="EMBL" id="KAE9320617.1"/>
    </source>
</evidence>
<proteinExistence type="inferred from homology"/>
<comment type="caution">
    <text evidence="15">The sequence shown here is derived from an EMBL/GenBank/DDBJ whole genome shotgun (WGS) entry which is preliminary data.</text>
</comment>
<keyword evidence="5 8" id="KW-0472">Membrane</keyword>
<evidence type="ECO:0000256" key="8">
    <source>
        <dbReference type="SAM" id="Phobius"/>
    </source>
</evidence>
<reference evidence="17 18" key="1">
    <citation type="submission" date="2018-08" db="EMBL/GenBank/DDBJ databases">
        <title>Genomic investigation of the strawberry pathogen Phytophthora fragariae indicates pathogenicity is determined by transcriptional variation in three key races.</title>
        <authorList>
            <person name="Adams T.M."/>
            <person name="Armitage A.D."/>
            <person name="Sobczyk M.K."/>
            <person name="Bates H.J."/>
            <person name="Dunwell J.M."/>
            <person name="Nellist C.F."/>
            <person name="Harrison R.J."/>
        </authorList>
    </citation>
    <scope>NUCLEOTIDE SEQUENCE [LARGE SCALE GENOMIC DNA]</scope>
    <source>
        <strain evidence="16 18">A4</strain>
        <strain evidence="15 19">BC-1</strain>
        <strain evidence="14 20">NOV-5</strain>
        <strain evidence="11 17">NOV-9</strain>
        <strain evidence="13 22">ONT-3</strain>
        <strain evidence="12 21">SCRP245</strain>
    </source>
</reference>
<evidence type="ECO:0000313" key="14">
    <source>
        <dbReference type="EMBL" id="KAE9150298.1"/>
    </source>
</evidence>
<evidence type="ECO:0000256" key="6">
    <source>
        <dbReference type="SAM" id="Coils"/>
    </source>
</evidence>
<evidence type="ECO:0008006" key="23">
    <source>
        <dbReference type="Google" id="ProtNLM"/>
    </source>
</evidence>
<evidence type="ECO:0000256" key="2">
    <source>
        <dbReference type="ARBA" id="ARBA00007200"/>
    </source>
</evidence>
<dbReference type="Proteomes" id="UP000440367">
    <property type="component" value="Unassembled WGS sequence"/>
</dbReference>
<evidence type="ECO:0000256" key="5">
    <source>
        <dbReference type="ARBA" id="ARBA00023136"/>
    </source>
</evidence>
<evidence type="ECO:0000313" key="20">
    <source>
        <dbReference type="Proteomes" id="UP000440732"/>
    </source>
</evidence>
<evidence type="ECO:0000313" key="21">
    <source>
        <dbReference type="Proteomes" id="UP000460718"/>
    </source>
</evidence>
<dbReference type="Pfam" id="PF08016">
    <property type="entry name" value="PKD_channel"/>
    <property type="match status" value="1"/>
</dbReference>
<evidence type="ECO:0000259" key="9">
    <source>
        <dbReference type="Pfam" id="PF08016"/>
    </source>
</evidence>
<dbReference type="PANTHER" id="PTHR10877">
    <property type="entry name" value="POLYCYSTIN FAMILY MEMBER"/>
    <property type="match status" value="1"/>
</dbReference>
<evidence type="ECO:0000256" key="7">
    <source>
        <dbReference type="SAM" id="MobiDB-lite"/>
    </source>
</evidence>
<evidence type="ECO:0000313" key="17">
    <source>
        <dbReference type="Proteomes" id="UP000429523"/>
    </source>
</evidence>
<evidence type="ECO:0000313" key="12">
    <source>
        <dbReference type="EMBL" id="KAE9021262.1"/>
    </source>
</evidence>
<dbReference type="AlphaFoldDB" id="A0A6A3ZY91"/>
<feature type="region of interest" description="Disordered" evidence="7">
    <location>
        <begin position="751"/>
        <end position="808"/>
    </location>
</feature>
<feature type="domain" description="Polycystin" evidence="10">
    <location>
        <begin position="195"/>
        <end position="398"/>
    </location>
</feature>
<dbReference type="Proteomes" id="UP000440732">
    <property type="component" value="Unassembled WGS sequence"/>
</dbReference>
<feature type="transmembrane region" description="Helical" evidence="8">
    <location>
        <begin position="525"/>
        <end position="545"/>
    </location>
</feature>
<dbReference type="InterPro" id="IPR051223">
    <property type="entry name" value="Polycystin"/>
</dbReference>
<dbReference type="Proteomes" id="UP000488956">
    <property type="component" value="Unassembled WGS sequence"/>
</dbReference>
<dbReference type="EMBL" id="QXGA01000196">
    <property type="protein sequence ID" value="KAE9150298.1"/>
    <property type="molecule type" value="Genomic_DNA"/>
</dbReference>
<name>A0A6A3ZY91_9STRA</name>
<feature type="transmembrane region" description="Helical" evidence="8">
    <location>
        <begin position="649"/>
        <end position="671"/>
    </location>
</feature>
<keyword evidence="3 8" id="KW-0812">Transmembrane</keyword>
<evidence type="ECO:0000313" key="19">
    <source>
        <dbReference type="Proteomes" id="UP000440367"/>
    </source>
</evidence>
<evidence type="ECO:0000313" key="13">
    <source>
        <dbReference type="EMBL" id="KAE9126504.1"/>
    </source>
</evidence>
<feature type="compositionally biased region" description="Basic and acidic residues" evidence="7">
    <location>
        <begin position="39"/>
        <end position="48"/>
    </location>
</feature>
<feature type="compositionally biased region" description="Acidic residues" evidence="7">
    <location>
        <begin position="769"/>
        <end position="780"/>
    </location>
</feature>
<evidence type="ECO:0000256" key="3">
    <source>
        <dbReference type="ARBA" id="ARBA00022692"/>
    </source>
</evidence>
<dbReference type="EMBL" id="QXGF01000243">
    <property type="protein sequence ID" value="KAE8943604.1"/>
    <property type="molecule type" value="Genomic_DNA"/>
</dbReference>
<dbReference type="Proteomes" id="UP000437068">
    <property type="component" value="Unassembled WGS sequence"/>
</dbReference>
<feature type="transmembrane region" description="Helical" evidence="8">
    <location>
        <begin position="379"/>
        <end position="402"/>
    </location>
</feature>
<evidence type="ECO:0000256" key="1">
    <source>
        <dbReference type="ARBA" id="ARBA00004141"/>
    </source>
</evidence>
<sequence>MGDGDAARRRRGTALSSQRERYPAEDMDETETISSGELARGDRDDLKLQQDNQSADTWHHRQSGNLSASTPTHRRTRLSVEAVQSLDELTEISSIAAVVSVQRWWRRHSTRGQRVAQLHKLCRRHVLALLRRRRTVHSRSKLHAIVLQIIFLGIFTFSTLNGYAHDRLYRFMRATTTRYLETPFVASASGTSKTFADISSPQELYDWLEGPFISIAYSNDAVAASSTLTTNRIIGGIRIGQLRVETFDCSSRVTPFFSWTQASTDNGSHYCYGSSDGDFSTSFEVSDPVQVNSSNVYIFKGLNDTDTDTERSAFFSTMSVSSGQYSLPAPAYSVVLARSSENQATSVLKALGVNGYIDGQTRAVMLDLSLFNAMLRYVVALRFLVELPASGGAIASLSAGVAPLTSSFLLDANHWFTSACHIIVILFYTYFFLDEVLALARSRSRQWQYQAIWQRSNLDKRKARGKMRPSPLHRRHGSGVRLFGLLCYTCAWLLRLVAMVKRPSELPLDSDKFVPLRPYVETFRASQLALSASICLAWIELLLMLRVSQPVDLLARAVVCAAPQLFVLMVVMALVVMGYASACLVALGAQSSLFQSLPEAVRSLVAILLQTGTGAASGSSGSSALLGFSAASYGEIGHDAAGTSTLRTLLLACFLLFNVFVAANLFLVVVYEGYLKAKREIDGDLQRLRAYQRGKGVSREEDDRLEAAPMHLDLRLETVEYGRVLAAKLLKILPRRLKMMTKWSKAPEMQSSVLPADVDISPSKHSPSDDDDDDDDDEDDRFSAKYDRGSSSSPEPIPRHNRGGSRERSDNTMLLQGMVLQLALQNEALLRAVNELKQDVQGLQRGGDMSISDRDVLRRGSAIPTIAARARKQHRASVASSGSALVTIPDSRNNQLL</sequence>
<protein>
    <recommendedName>
        <fullName evidence="23">Polycystin cation channel PKD1/PKD2 domain-containing protein</fullName>
    </recommendedName>
</protein>
<dbReference type="EMBL" id="QXFW01000190">
    <property type="protein sequence ID" value="KAE9021262.1"/>
    <property type="molecule type" value="Genomic_DNA"/>
</dbReference>
<keyword evidence="6" id="KW-0175">Coiled coil</keyword>
<evidence type="ECO:0000259" key="10">
    <source>
        <dbReference type="Pfam" id="PF20519"/>
    </source>
</evidence>
<evidence type="ECO:0000256" key="4">
    <source>
        <dbReference type="ARBA" id="ARBA00022989"/>
    </source>
</evidence>